<dbReference type="AlphaFoldDB" id="A0A8H8R4G6"/>
<accession>A0A8H8R4G6</accession>
<feature type="compositionally biased region" description="Polar residues" evidence="1">
    <location>
        <begin position="52"/>
        <end position="66"/>
    </location>
</feature>
<evidence type="ECO:0000256" key="1">
    <source>
        <dbReference type="SAM" id="MobiDB-lite"/>
    </source>
</evidence>
<comment type="caution">
    <text evidence="2">The sequence shown here is derived from an EMBL/GenBank/DDBJ whole genome shotgun (WGS) entry which is preliminary data.</text>
</comment>
<dbReference type="GeneID" id="41983456"/>
<gene>
    <name evidence="2" type="ORF">LHYA1_G003258</name>
</gene>
<feature type="region of interest" description="Disordered" evidence="1">
    <location>
        <begin position="1"/>
        <end position="33"/>
    </location>
</feature>
<dbReference type="Proteomes" id="UP000431533">
    <property type="component" value="Unassembled WGS sequence"/>
</dbReference>
<proteinExistence type="predicted"/>
<evidence type="ECO:0000313" key="2">
    <source>
        <dbReference type="EMBL" id="TVY28259.1"/>
    </source>
</evidence>
<dbReference type="EMBL" id="QGMH01000034">
    <property type="protein sequence ID" value="TVY28259.1"/>
    <property type="molecule type" value="Genomic_DNA"/>
</dbReference>
<evidence type="ECO:0000313" key="3">
    <source>
        <dbReference type="Proteomes" id="UP000431533"/>
    </source>
</evidence>
<dbReference type="OrthoDB" id="3912356at2759"/>
<feature type="region of interest" description="Disordered" evidence="1">
    <location>
        <begin position="47"/>
        <end position="66"/>
    </location>
</feature>
<protein>
    <submittedName>
        <fullName evidence="2">Uncharacterized protein</fullName>
    </submittedName>
</protein>
<reference evidence="2 3" key="1">
    <citation type="submission" date="2018-05" db="EMBL/GenBank/DDBJ databases">
        <title>Genome sequencing and assembly of the regulated plant pathogen Lachnellula willkommii and related sister species for the development of diagnostic species identification markers.</title>
        <authorList>
            <person name="Giroux E."/>
            <person name="Bilodeau G."/>
        </authorList>
    </citation>
    <scope>NUCLEOTIDE SEQUENCE [LARGE SCALE GENOMIC DNA]</scope>
    <source>
        <strain evidence="2 3">CBS 185.66</strain>
    </source>
</reference>
<keyword evidence="3" id="KW-1185">Reference proteome</keyword>
<name>A0A8H8R4G6_9HELO</name>
<dbReference type="RefSeq" id="XP_031007047.1">
    <property type="nucleotide sequence ID" value="XM_031148232.1"/>
</dbReference>
<sequence length="483" mass="54926">MDDTPPRKPGLGSRLATALRPKQSGRRLVKKSTVNLREAAVSKDLPLKKDSFSTSSTRTNNQAQNEFSPNVDIQTGERQDYTALIHGLGHQGSFDSLKSVSRLDPQRLDPNTKAGDRRVASLSEVLWNRICRHLSPSGVASLAFASKTLRYRLGPEAWIALNRPENEQFKTEFLVSLDSQLPDHLLCFRCITYHRRVQKGHEQLRATATTNPLFICPWASEPTQIPLRMRLTPGHTLPFTFVQLVMRAHRYGPEYGIPPESLSRRWRSRESEWSHQSRYYIDKGHLLLRVVSKSFAEPCLPPSGLRHLLYSREDYFPYFSACAHWRDGELMNNCKCALSHIPKPKETIAQQLRTGPQINNAIRHVNAIVSLCGKCRPMRRCPDCPTEYLIEIRFEEDKNDPVNKFKQSIVVTRWSDLGDGTTPLSGEWFACDRETDYDSFATIGRRGISGIFEAQSGVAIPGQRMLSLNPENTKLGEKGHNWY</sequence>
<organism evidence="2 3">
    <name type="scientific">Lachnellula hyalina</name>
    <dbReference type="NCBI Taxonomy" id="1316788"/>
    <lineage>
        <taxon>Eukaryota</taxon>
        <taxon>Fungi</taxon>
        <taxon>Dikarya</taxon>
        <taxon>Ascomycota</taxon>
        <taxon>Pezizomycotina</taxon>
        <taxon>Leotiomycetes</taxon>
        <taxon>Helotiales</taxon>
        <taxon>Lachnaceae</taxon>
        <taxon>Lachnellula</taxon>
    </lineage>
</organism>